<evidence type="ECO:0000256" key="2">
    <source>
        <dbReference type="ARBA" id="ARBA00011233"/>
    </source>
</evidence>
<accession>A0A7J7CTT1</accession>
<keyword evidence="13" id="KW-1185">Reference proteome</keyword>
<evidence type="ECO:0000313" key="13">
    <source>
        <dbReference type="Proteomes" id="UP000593562"/>
    </source>
</evidence>
<evidence type="ECO:0000256" key="1">
    <source>
        <dbReference type="ARBA" id="ARBA00004123"/>
    </source>
</evidence>
<feature type="compositionally biased region" description="Basic and acidic residues" evidence="10">
    <location>
        <begin position="1"/>
        <end position="17"/>
    </location>
</feature>
<evidence type="ECO:0000256" key="8">
    <source>
        <dbReference type="ARBA" id="ARBA00023242"/>
    </source>
</evidence>
<sequence length="509" mass="57311">MNPGDKECSRSPPKPDPDIVEFTSTQPVTTPFSSPPLKDSLFIDSTLMEFEAFTTSPSGGERARVTIGGSEENIGVPQPLECLQGNPIPPFLSKTLDLVEDRSLDPIISWGPTGESFVVWDPVEFARLVLPRNFKHNNFSSFVRQLNTYGFRKTDPERWEFANEAFQRGKRHLLKNIQRRKSPQSQQVGSYLGHFSETEKLGLEGDVERLRKERSTMMQEVIELQQQNQGTVQHVKVVNQRLQAAEQRQKQMLSFLAKLFQNPDFLACLCQKKEQGSLGSPRMRRKFVKHQKHGPGQSDAFLEGQVVKYSPEGRNLPMSPMLPDFNPFAVKESPEVYLQGTDRMGSGAESNPYQIENVASDELAMQGELQVQQGYMQTQEPFKEGTPSFGNEDPNFEGNNVMSSEQEFSPEYFVNFPEELAKEKHFPEFSSPGTESIIKQEDVWSMGFDTGAGMSNSSTELWDNLVSYDMLELGLTSGLTDIWNLSPIQAAGGADIDKWPAVENPFNEQ</sequence>
<dbReference type="InParanoid" id="A0A7J7CTT1"/>
<comment type="caution">
    <text evidence="12">The sequence shown here is derived from an EMBL/GenBank/DDBJ whole genome shotgun (WGS) entry which is preliminary data.</text>
</comment>
<dbReference type="EMBL" id="JAAARO010000013">
    <property type="protein sequence ID" value="KAF5737481.1"/>
    <property type="molecule type" value="Genomic_DNA"/>
</dbReference>
<dbReference type="Proteomes" id="UP000593562">
    <property type="component" value="Unassembled WGS sequence"/>
</dbReference>
<evidence type="ECO:0000256" key="6">
    <source>
        <dbReference type="ARBA" id="ARBA00023125"/>
    </source>
</evidence>
<protein>
    <submittedName>
        <fullName evidence="12">Heat stress transcription factor A-3-like isoform X1</fullName>
    </submittedName>
</protein>
<dbReference type="Gene3D" id="1.10.10.10">
    <property type="entry name" value="Winged helix-like DNA-binding domain superfamily/Winged helix DNA-binding domain"/>
    <property type="match status" value="1"/>
</dbReference>
<dbReference type="FunFam" id="1.10.10.10:FF:000037">
    <property type="entry name" value="Heat stress transcription factor B-4"/>
    <property type="match status" value="1"/>
</dbReference>
<dbReference type="PRINTS" id="PR00056">
    <property type="entry name" value="HSFDOMAIN"/>
</dbReference>
<name>A0A7J7CTT1_TRIWF</name>
<dbReference type="Pfam" id="PF00447">
    <property type="entry name" value="HSF_DNA-bind"/>
    <property type="match status" value="1"/>
</dbReference>
<comment type="similarity">
    <text evidence="9">Belongs to the HSF family.</text>
</comment>
<evidence type="ECO:0000256" key="9">
    <source>
        <dbReference type="RuleBase" id="RU004020"/>
    </source>
</evidence>
<dbReference type="PANTHER" id="PTHR10015">
    <property type="entry name" value="HEAT SHOCK TRANSCRIPTION FACTOR"/>
    <property type="match status" value="1"/>
</dbReference>
<dbReference type="OrthoDB" id="60033at2759"/>
<feature type="compositionally biased region" description="Polar residues" evidence="10">
    <location>
        <begin position="22"/>
        <end position="32"/>
    </location>
</feature>
<evidence type="ECO:0000313" key="12">
    <source>
        <dbReference type="EMBL" id="KAF5737481.1"/>
    </source>
</evidence>
<keyword evidence="4" id="KW-0805">Transcription regulation</keyword>
<organism evidence="12 13">
    <name type="scientific">Tripterygium wilfordii</name>
    <name type="common">Thunder God vine</name>
    <dbReference type="NCBI Taxonomy" id="458696"/>
    <lineage>
        <taxon>Eukaryota</taxon>
        <taxon>Viridiplantae</taxon>
        <taxon>Streptophyta</taxon>
        <taxon>Embryophyta</taxon>
        <taxon>Tracheophyta</taxon>
        <taxon>Spermatophyta</taxon>
        <taxon>Magnoliopsida</taxon>
        <taxon>eudicotyledons</taxon>
        <taxon>Gunneridae</taxon>
        <taxon>Pentapetalae</taxon>
        <taxon>rosids</taxon>
        <taxon>fabids</taxon>
        <taxon>Celastrales</taxon>
        <taxon>Celastraceae</taxon>
        <taxon>Tripterygium</taxon>
    </lineage>
</organism>
<dbReference type="GO" id="GO:0034605">
    <property type="term" value="P:cellular response to heat"/>
    <property type="evidence" value="ECO:0007669"/>
    <property type="project" value="TreeGrafter"/>
</dbReference>
<feature type="region of interest" description="Disordered" evidence="10">
    <location>
        <begin position="1"/>
        <end position="36"/>
    </location>
</feature>
<dbReference type="SUPFAM" id="SSF46785">
    <property type="entry name" value="Winged helix' DNA-binding domain"/>
    <property type="match status" value="1"/>
</dbReference>
<keyword evidence="3" id="KW-0597">Phosphoprotein</keyword>
<dbReference type="GO" id="GO:0003700">
    <property type="term" value="F:DNA-binding transcription factor activity"/>
    <property type="evidence" value="ECO:0007669"/>
    <property type="project" value="InterPro"/>
</dbReference>
<dbReference type="InterPro" id="IPR036390">
    <property type="entry name" value="WH_DNA-bd_sf"/>
</dbReference>
<dbReference type="SMART" id="SM00415">
    <property type="entry name" value="HSF"/>
    <property type="match status" value="1"/>
</dbReference>
<keyword evidence="6" id="KW-0238">DNA-binding</keyword>
<dbReference type="GO" id="GO:0000978">
    <property type="term" value="F:RNA polymerase II cis-regulatory region sequence-specific DNA binding"/>
    <property type="evidence" value="ECO:0007669"/>
    <property type="project" value="TreeGrafter"/>
</dbReference>
<evidence type="ECO:0000256" key="7">
    <source>
        <dbReference type="ARBA" id="ARBA00023163"/>
    </source>
</evidence>
<evidence type="ECO:0000256" key="4">
    <source>
        <dbReference type="ARBA" id="ARBA00023015"/>
    </source>
</evidence>
<keyword evidence="8" id="KW-0539">Nucleus</keyword>
<feature type="domain" description="HSF-type DNA-binding" evidence="11">
    <location>
        <begin position="87"/>
        <end position="180"/>
    </location>
</feature>
<evidence type="ECO:0000256" key="5">
    <source>
        <dbReference type="ARBA" id="ARBA00023016"/>
    </source>
</evidence>
<dbReference type="PANTHER" id="PTHR10015:SF337">
    <property type="entry name" value="HEAT STRESS TRANSCRIPTION FACTOR A-3"/>
    <property type="match status" value="1"/>
</dbReference>
<gene>
    <name evidence="12" type="ORF">HS088_TW13G00362</name>
</gene>
<comment type="subcellular location">
    <subcellularLocation>
        <location evidence="1">Nucleus</location>
    </subcellularLocation>
</comment>
<keyword evidence="5" id="KW-0346">Stress response</keyword>
<evidence type="ECO:0000256" key="3">
    <source>
        <dbReference type="ARBA" id="ARBA00022553"/>
    </source>
</evidence>
<comment type="subunit">
    <text evidence="2">Homotrimer.</text>
</comment>
<evidence type="ECO:0000256" key="10">
    <source>
        <dbReference type="SAM" id="MobiDB-lite"/>
    </source>
</evidence>
<proteinExistence type="inferred from homology"/>
<keyword evidence="7" id="KW-0804">Transcription</keyword>
<dbReference type="GO" id="GO:0005634">
    <property type="term" value="C:nucleus"/>
    <property type="evidence" value="ECO:0007669"/>
    <property type="project" value="UniProtKB-SubCell"/>
</dbReference>
<dbReference type="AlphaFoldDB" id="A0A7J7CTT1"/>
<evidence type="ECO:0000259" key="11">
    <source>
        <dbReference type="SMART" id="SM00415"/>
    </source>
</evidence>
<reference evidence="12 13" key="1">
    <citation type="journal article" date="2020" name="Nat. Commun.">
        <title>Genome of Tripterygium wilfordii and identification of cytochrome P450 involved in triptolide biosynthesis.</title>
        <authorList>
            <person name="Tu L."/>
            <person name="Su P."/>
            <person name="Zhang Z."/>
            <person name="Gao L."/>
            <person name="Wang J."/>
            <person name="Hu T."/>
            <person name="Zhou J."/>
            <person name="Zhang Y."/>
            <person name="Zhao Y."/>
            <person name="Liu Y."/>
            <person name="Song Y."/>
            <person name="Tong Y."/>
            <person name="Lu Y."/>
            <person name="Yang J."/>
            <person name="Xu C."/>
            <person name="Jia M."/>
            <person name="Peters R.J."/>
            <person name="Huang L."/>
            <person name="Gao W."/>
        </authorList>
    </citation>
    <scope>NUCLEOTIDE SEQUENCE [LARGE SCALE GENOMIC DNA]</scope>
    <source>
        <strain evidence="13">cv. XIE 37</strain>
        <tissue evidence="12">Leaf</tissue>
    </source>
</reference>
<dbReference type="InterPro" id="IPR036388">
    <property type="entry name" value="WH-like_DNA-bd_sf"/>
</dbReference>
<dbReference type="FunCoup" id="A0A7J7CTT1">
    <property type="interactions" value="935"/>
</dbReference>
<dbReference type="InterPro" id="IPR000232">
    <property type="entry name" value="HSF_DNA-bd"/>
</dbReference>
<dbReference type="GO" id="GO:0006357">
    <property type="term" value="P:regulation of transcription by RNA polymerase II"/>
    <property type="evidence" value="ECO:0007669"/>
    <property type="project" value="TreeGrafter"/>
</dbReference>